<name>R7SIF5_FOMME</name>
<feature type="region of interest" description="Disordered" evidence="1">
    <location>
        <begin position="46"/>
        <end position="110"/>
    </location>
</feature>
<dbReference type="KEGG" id="fme:FOMMEDRAFT_163733"/>
<dbReference type="AlphaFoldDB" id="R7SIF5"/>
<dbReference type="Proteomes" id="UP000053630">
    <property type="component" value="Unassembled WGS sequence"/>
</dbReference>
<dbReference type="RefSeq" id="XP_007272368.1">
    <property type="nucleotide sequence ID" value="XM_007272306.1"/>
</dbReference>
<protein>
    <submittedName>
        <fullName evidence="2">Uncharacterized protein</fullName>
    </submittedName>
</protein>
<dbReference type="GeneID" id="18676055"/>
<dbReference type="EMBL" id="JH718884">
    <property type="protein sequence ID" value="EJC97369.1"/>
    <property type="molecule type" value="Genomic_DNA"/>
</dbReference>
<organism evidence="2 3">
    <name type="scientific">Fomitiporia mediterranea (strain MF3/22)</name>
    <name type="common">Grapevine white-rot fungus</name>
    <dbReference type="NCBI Taxonomy" id="694068"/>
    <lineage>
        <taxon>Eukaryota</taxon>
        <taxon>Fungi</taxon>
        <taxon>Dikarya</taxon>
        <taxon>Basidiomycota</taxon>
        <taxon>Agaricomycotina</taxon>
        <taxon>Agaricomycetes</taxon>
        <taxon>Hymenochaetales</taxon>
        <taxon>Hymenochaetaceae</taxon>
        <taxon>Fomitiporia</taxon>
    </lineage>
</organism>
<dbReference type="OrthoDB" id="5600212at2759"/>
<accession>R7SIF5</accession>
<gene>
    <name evidence="2" type="ORF">FOMMEDRAFT_163733</name>
</gene>
<feature type="compositionally biased region" description="Polar residues" evidence="1">
    <location>
        <begin position="91"/>
        <end position="110"/>
    </location>
</feature>
<reference evidence="3" key="1">
    <citation type="journal article" date="2012" name="Science">
        <title>The Paleozoic origin of enzymatic lignin decomposition reconstructed from 31 fungal genomes.</title>
        <authorList>
            <person name="Floudas D."/>
            <person name="Binder M."/>
            <person name="Riley R."/>
            <person name="Barry K."/>
            <person name="Blanchette R.A."/>
            <person name="Henrissat B."/>
            <person name="Martinez A.T."/>
            <person name="Otillar R."/>
            <person name="Spatafora J.W."/>
            <person name="Yadav J.S."/>
            <person name="Aerts A."/>
            <person name="Benoit I."/>
            <person name="Boyd A."/>
            <person name="Carlson A."/>
            <person name="Copeland A."/>
            <person name="Coutinho P.M."/>
            <person name="de Vries R.P."/>
            <person name="Ferreira P."/>
            <person name="Findley K."/>
            <person name="Foster B."/>
            <person name="Gaskell J."/>
            <person name="Glotzer D."/>
            <person name="Gorecki P."/>
            <person name="Heitman J."/>
            <person name="Hesse C."/>
            <person name="Hori C."/>
            <person name="Igarashi K."/>
            <person name="Jurgens J.A."/>
            <person name="Kallen N."/>
            <person name="Kersten P."/>
            <person name="Kohler A."/>
            <person name="Kuees U."/>
            <person name="Kumar T.K.A."/>
            <person name="Kuo A."/>
            <person name="LaButti K."/>
            <person name="Larrondo L.F."/>
            <person name="Lindquist E."/>
            <person name="Ling A."/>
            <person name="Lombard V."/>
            <person name="Lucas S."/>
            <person name="Lundell T."/>
            <person name="Martin R."/>
            <person name="McLaughlin D.J."/>
            <person name="Morgenstern I."/>
            <person name="Morin E."/>
            <person name="Murat C."/>
            <person name="Nagy L.G."/>
            <person name="Nolan M."/>
            <person name="Ohm R.A."/>
            <person name="Patyshakuliyeva A."/>
            <person name="Rokas A."/>
            <person name="Ruiz-Duenas F.J."/>
            <person name="Sabat G."/>
            <person name="Salamov A."/>
            <person name="Samejima M."/>
            <person name="Schmutz J."/>
            <person name="Slot J.C."/>
            <person name="St John F."/>
            <person name="Stenlid J."/>
            <person name="Sun H."/>
            <person name="Sun S."/>
            <person name="Syed K."/>
            <person name="Tsang A."/>
            <person name="Wiebenga A."/>
            <person name="Young D."/>
            <person name="Pisabarro A."/>
            <person name="Eastwood D.C."/>
            <person name="Martin F."/>
            <person name="Cullen D."/>
            <person name="Grigoriev I.V."/>
            <person name="Hibbett D.S."/>
        </authorList>
    </citation>
    <scope>NUCLEOTIDE SEQUENCE [LARGE SCALE GENOMIC DNA]</scope>
    <source>
        <strain evidence="3">MF3/22</strain>
    </source>
</reference>
<evidence type="ECO:0000256" key="1">
    <source>
        <dbReference type="SAM" id="MobiDB-lite"/>
    </source>
</evidence>
<evidence type="ECO:0000313" key="3">
    <source>
        <dbReference type="Proteomes" id="UP000053630"/>
    </source>
</evidence>
<keyword evidence="3" id="KW-1185">Reference proteome</keyword>
<sequence>MSEIVRSTSQDKPLEIGGYEISGTGSRLYPHSAKAAFAHVNDAGAPLPTSPPVEHFGSVEPSPLGMSGVHAQIQTQANHHGIQQPWLGNRSDMSQSQSPPALSSTSPFMA</sequence>
<evidence type="ECO:0000313" key="2">
    <source>
        <dbReference type="EMBL" id="EJC97369.1"/>
    </source>
</evidence>
<proteinExistence type="predicted"/>